<dbReference type="Proteomes" id="UP000178570">
    <property type="component" value="Unassembled WGS sequence"/>
</dbReference>
<reference evidence="1 2" key="1">
    <citation type="journal article" date="2016" name="Nat. Commun.">
        <title>Thousands of microbial genomes shed light on interconnected biogeochemical processes in an aquifer system.</title>
        <authorList>
            <person name="Anantharaman K."/>
            <person name="Brown C.T."/>
            <person name="Hug L.A."/>
            <person name="Sharon I."/>
            <person name="Castelle C.J."/>
            <person name="Probst A.J."/>
            <person name="Thomas B.C."/>
            <person name="Singh A."/>
            <person name="Wilkins M.J."/>
            <person name="Karaoz U."/>
            <person name="Brodie E.L."/>
            <person name="Williams K.H."/>
            <person name="Hubbard S.S."/>
            <person name="Banfield J.F."/>
        </authorList>
    </citation>
    <scope>NUCLEOTIDE SEQUENCE [LARGE SCALE GENOMIC DNA]</scope>
</reference>
<protein>
    <submittedName>
        <fullName evidence="1">Uncharacterized protein</fullName>
    </submittedName>
</protein>
<gene>
    <name evidence="1" type="ORF">A2570_03305</name>
</gene>
<accession>A0A1G1XJU5</accession>
<dbReference type="EMBL" id="MHHY01000009">
    <property type="protein sequence ID" value="OGY40278.1"/>
    <property type="molecule type" value="Genomic_DNA"/>
</dbReference>
<sequence length="74" mass="8284">MTDKKTYPTITQFNESIRVGTKIAIHYGGTPITGRVEELMPVPDKPDLSIVAFVKIEGYTDGQIVFDNTRIEIL</sequence>
<evidence type="ECO:0000313" key="2">
    <source>
        <dbReference type="Proteomes" id="UP000178570"/>
    </source>
</evidence>
<comment type="caution">
    <text evidence="1">The sequence shown here is derived from an EMBL/GenBank/DDBJ whole genome shotgun (WGS) entry which is preliminary data.</text>
</comment>
<evidence type="ECO:0000313" key="1">
    <source>
        <dbReference type="EMBL" id="OGY40278.1"/>
    </source>
</evidence>
<proteinExistence type="predicted"/>
<organism evidence="1 2">
    <name type="scientific">Candidatus Brennerbacteria bacterium RIFOXYD1_FULL_41_16</name>
    <dbReference type="NCBI Taxonomy" id="1797529"/>
    <lineage>
        <taxon>Bacteria</taxon>
        <taxon>Candidatus Brenneribacteriota</taxon>
    </lineage>
</organism>
<dbReference type="AlphaFoldDB" id="A0A1G1XJU5"/>
<name>A0A1G1XJU5_9BACT</name>